<keyword evidence="2" id="KW-1185">Reference proteome</keyword>
<evidence type="ECO:0000313" key="2">
    <source>
        <dbReference type="Proteomes" id="UP001063698"/>
    </source>
</evidence>
<dbReference type="KEGG" id="ipc:IPA_03950"/>
<dbReference type="Proteomes" id="UP001063698">
    <property type="component" value="Chromosome"/>
</dbReference>
<organism evidence="1 2">
    <name type="scientific">Ignicoccus pacificus DSM 13166</name>
    <dbReference type="NCBI Taxonomy" id="940294"/>
    <lineage>
        <taxon>Archaea</taxon>
        <taxon>Thermoproteota</taxon>
        <taxon>Thermoprotei</taxon>
        <taxon>Desulfurococcales</taxon>
        <taxon>Desulfurococcaceae</taxon>
        <taxon>Ignicoccus</taxon>
    </lineage>
</organism>
<dbReference type="InterPro" id="IPR029021">
    <property type="entry name" value="Prot-tyrosine_phosphatase-like"/>
</dbReference>
<dbReference type="SUPFAM" id="SSF52799">
    <property type="entry name" value="(Phosphotyrosine protein) phosphatases II"/>
    <property type="match status" value="1"/>
</dbReference>
<proteinExistence type="predicted"/>
<name>A0A977KB13_9CREN</name>
<protein>
    <submittedName>
        <fullName evidence="1">Uncharacterized protein</fullName>
    </submittedName>
</protein>
<dbReference type="Gene3D" id="3.90.190.10">
    <property type="entry name" value="Protein tyrosine phosphatase superfamily"/>
    <property type="match status" value="1"/>
</dbReference>
<gene>
    <name evidence="1" type="ORF">IPA_03950</name>
</gene>
<dbReference type="EMBL" id="CP006868">
    <property type="protein sequence ID" value="UXD22369.1"/>
    <property type="molecule type" value="Genomic_DNA"/>
</dbReference>
<sequence length="267" mass="30194">MLKFGSCRRLFHEDCDYYVVLEEEYCKKEENVFCFPVINFSIEPFGNIVAAVATTLDLSNEGTVCVCDKGGCGRSGTVAAGALAYAHSELPFSQLKKMLRNEYGLLKECPEKPEQLEAVRMMWAAFHFFGDDGFRLLTRTTYVYTFGKPSRNEEAGAFVVNVTDPKYAKKAKFLPIRVLGKRIPYGREARVTINSKELRRYMGIRGSIILDELERVRTEGKVVRLEELTPDEVLGYALSYSILEGMAFKTLNPEEGLVLLTKSLLFD</sequence>
<evidence type="ECO:0000313" key="1">
    <source>
        <dbReference type="EMBL" id="UXD22369.1"/>
    </source>
</evidence>
<dbReference type="AlphaFoldDB" id="A0A977KB13"/>
<reference evidence="1" key="1">
    <citation type="submission" date="2013-11" db="EMBL/GenBank/DDBJ databases">
        <title>Comparative genomics of Ignicoccus.</title>
        <authorList>
            <person name="Podar M."/>
        </authorList>
    </citation>
    <scope>NUCLEOTIDE SEQUENCE</scope>
    <source>
        <strain evidence="1">DSM 13166</strain>
    </source>
</reference>
<accession>A0A977KB13</accession>